<dbReference type="InterPro" id="IPR033121">
    <property type="entry name" value="PEPTIDASE_A1"/>
</dbReference>
<evidence type="ECO:0000313" key="7">
    <source>
        <dbReference type="Proteomes" id="UP000053611"/>
    </source>
</evidence>
<keyword evidence="3" id="KW-0378">Hydrolase</keyword>
<keyword evidence="7" id="KW-1185">Reference proteome</keyword>
<dbReference type="PRINTS" id="PR00792">
    <property type="entry name" value="PEPSIN"/>
</dbReference>
<dbReference type="OrthoDB" id="15189at2759"/>
<evidence type="ECO:0000256" key="4">
    <source>
        <dbReference type="SAM" id="SignalP"/>
    </source>
</evidence>
<feature type="domain" description="Peptidase A1" evidence="5">
    <location>
        <begin position="68"/>
        <end position="411"/>
    </location>
</feature>
<feature type="signal peptide" evidence="4">
    <location>
        <begin position="1"/>
        <end position="20"/>
    </location>
</feature>
<evidence type="ECO:0000256" key="2">
    <source>
        <dbReference type="ARBA" id="ARBA00022750"/>
    </source>
</evidence>
<dbReference type="Proteomes" id="UP000053611">
    <property type="component" value="Unassembled WGS sequence"/>
</dbReference>
<gene>
    <name evidence="6" type="ORF">CC85DRAFT_281</name>
</gene>
<dbReference type="PROSITE" id="PS51767">
    <property type="entry name" value="PEPTIDASE_A1"/>
    <property type="match status" value="1"/>
</dbReference>
<organism evidence="6 7">
    <name type="scientific">Cutaneotrichosporon oleaginosum</name>
    <dbReference type="NCBI Taxonomy" id="879819"/>
    <lineage>
        <taxon>Eukaryota</taxon>
        <taxon>Fungi</taxon>
        <taxon>Dikarya</taxon>
        <taxon>Basidiomycota</taxon>
        <taxon>Agaricomycotina</taxon>
        <taxon>Tremellomycetes</taxon>
        <taxon>Trichosporonales</taxon>
        <taxon>Trichosporonaceae</taxon>
        <taxon>Cutaneotrichosporon</taxon>
    </lineage>
</organism>
<name>A0A0J1BE39_9TREE</name>
<comment type="similarity">
    <text evidence="1 3">Belongs to the peptidase A1 family.</text>
</comment>
<dbReference type="InterPro" id="IPR001969">
    <property type="entry name" value="Aspartic_peptidase_AS"/>
</dbReference>
<sequence>MLSALVFAALVAAAPSPSRPISLPLNAPRAPVDDLAAARHEHKRALAKYGYGGREKRDIDLKSWGYGYTVSVQVGTPPQTFDVMPDTGSFDFWLIGTCDNSTECGLSDVYRTSASSTFQATNMPFQAGPYADGGVQRGVWGYDVVAVGGQALNASVGVSTQTLNWRLAMDGIMGFGPAMTSPATPPWWFGAVGAWTDKQFGMHLGRVPPNSAANVSGVAGYGDLTLGGVNSALFAGEITYYPLVHDSASTHWEIPMRAVVAGAAVGAAIPALIDSGTTLIIGPAAYVEAFYAALPTPVRSLGSGQYVYRVAPLRAALSFGDGAGDTYALDEDDLCRVRGSRAWYAVNGVELPEDGDWCLGGITGQGSLQSSGNVDTGEEPMAELDHWIVGNAFLKNVYAAYRADPPAVGFAALTPEANRKYDGGVKPQTTTARAPAATVTVVDSGARAAVPSIALLVAALVLAW</sequence>
<evidence type="ECO:0000313" key="6">
    <source>
        <dbReference type="EMBL" id="KLT46334.1"/>
    </source>
</evidence>
<keyword evidence="3 6" id="KW-0645">Protease</keyword>
<accession>A0A0J1BE39</accession>
<protein>
    <submittedName>
        <fullName evidence="6">Acid protease</fullName>
    </submittedName>
</protein>
<dbReference type="Gene3D" id="2.40.70.10">
    <property type="entry name" value="Acid Proteases"/>
    <property type="match status" value="2"/>
</dbReference>
<dbReference type="PROSITE" id="PS00141">
    <property type="entry name" value="ASP_PROTEASE"/>
    <property type="match status" value="1"/>
</dbReference>
<evidence type="ECO:0000256" key="1">
    <source>
        <dbReference type="ARBA" id="ARBA00007447"/>
    </source>
</evidence>
<dbReference type="GeneID" id="28982208"/>
<feature type="chain" id="PRO_5005248089" evidence="4">
    <location>
        <begin position="21"/>
        <end position="464"/>
    </location>
</feature>
<dbReference type="PANTHER" id="PTHR47966:SF51">
    <property type="entry name" value="BETA-SITE APP-CLEAVING ENZYME, ISOFORM A-RELATED"/>
    <property type="match status" value="1"/>
</dbReference>
<dbReference type="GO" id="GO:0004190">
    <property type="term" value="F:aspartic-type endopeptidase activity"/>
    <property type="evidence" value="ECO:0007669"/>
    <property type="project" value="UniProtKB-KW"/>
</dbReference>
<keyword evidence="4" id="KW-0732">Signal</keyword>
<dbReference type="GO" id="GO:0006508">
    <property type="term" value="P:proteolysis"/>
    <property type="evidence" value="ECO:0007669"/>
    <property type="project" value="UniProtKB-KW"/>
</dbReference>
<keyword evidence="2 3" id="KW-0064">Aspartyl protease</keyword>
<proteinExistence type="inferred from homology"/>
<dbReference type="InterPro" id="IPR021109">
    <property type="entry name" value="Peptidase_aspartic_dom_sf"/>
</dbReference>
<evidence type="ECO:0000259" key="5">
    <source>
        <dbReference type="PROSITE" id="PS51767"/>
    </source>
</evidence>
<evidence type="ECO:0000256" key="3">
    <source>
        <dbReference type="RuleBase" id="RU000454"/>
    </source>
</evidence>
<dbReference type="PANTHER" id="PTHR47966">
    <property type="entry name" value="BETA-SITE APP-CLEAVING ENZYME, ISOFORM A-RELATED"/>
    <property type="match status" value="1"/>
</dbReference>
<dbReference type="CDD" id="cd05471">
    <property type="entry name" value="pepsin_like"/>
    <property type="match status" value="1"/>
</dbReference>
<reference evidence="6 7" key="1">
    <citation type="submission" date="2015-03" db="EMBL/GenBank/DDBJ databases">
        <title>Genomics and transcriptomics of the oil-accumulating basidiomycete yeast T. oleaginosus allow insights into substrate utilization and the diverse evolutionary trajectories of mating systems in fungi.</title>
        <authorList>
            <consortium name="DOE Joint Genome Institute"/>
            <person name="Kourist R."/>
            <person name="Kracht O."/>
            <person name="Bracharz F."/>
            <person name="Lipzen A."/>
            <person name="Nolan M."/>
            <person name="Ohm R."/>
            <person name="Grigoriev I."/>
            <person name="Sun S."/>
            <person name="Heitman J."/>
            <person name="Bruck T."/>
            <person name="Nowrousian M."/>
        </authorList>
    </citation>
    <scope>NUCLEOTIDE SEQUENCE [LARGE SCALE GENOMIC DNA]</scope>
    <source>
        <strain evidence="6 7">IBC0246</strain>
    </source>
</reference>
<dbReference type="EMBL" id="KQ087177">
    <property type="protein sequence ID" value="KLT46334.1"/>
    <property type="molecule type" value="Genomic_DNA"/>
</dbReference>
<dbReference type="InterPro" id="IPR034164">
    <property type="entry name" value="Pepsin-like_dom"/>
</dbReference>
<dbReference type="AlphaFoldDB" id="A0A0J1BE39"/>
<dbReference type="SUPFAM" id="SSF50630">
    <property type="entry name" value="Acid proteases"/>
    <property type="match status" value="1"/>
</dbReference>
<dbReference type="InterPro" id="IPR001461">
    <property type="entry name" value="Aspartic_peptidase_A1"/>
</dbReference>
<dbReference type="RefSeq" id="XP_018282825.1">
    <property type="nucleotide sequence ID" value="XM_018421605.1"/>
</dbReference>
<dbReference type="Pfam" id="PF00026">
    <property type="entry name" value="Asp"/>
    <property type="match status" value="1"/>
</dbReference>